<keyword evidence="17" id="KW-0693">Viral RNA replication</keyword>
<evidence type="ECO:0000256" key="2">
    <source>
        <dbReference type="ARBA" id="ARBA00004328"/>
    </source>
</evidence>
<evidence type="ECO:0000256" key="13">
    <source>
        <dbReference type="ARBA" id="ARBA00022741"/>
    </source>
</evidence>
<evidence type="ECO:0000256" key="5">
    <source>
        <dbReference type="ARBA" id="ARBA00012582"/>
    </source>
</evidence>
<dbReference type="InterPro" id="IPR039736">
    <property type="entry name" value="L_poly_C"/>
</dbReference>
<keyword evidence="18" id="KW-0506">mRNA capping</keyword>
<evidence type="ECO:0000256" key="4">
    <source>
        <dbReference type="ARBA" id="ARBA00012494"/>
    </source>
</evidence>
<evidence type="ECO:0000256" key="17">
    <source>
        <dbReference type="ARBA" id="ARBA00022953"/>
    </source>
</evidence>
<comment type="catalytic activity">
    <reaction evidence="28">
        <text>GTP + H2O = GDP + phosphate + H(+)</text>
        <dbReference type="Rhea" id="RHEA:19669"/>
        <dbReference type="ChEBI" id="CHEBI:15377"/>
        <dbReference type="ChEBI" id="CHEBI:15378"/>
        <dbReference type="ChEBI" id="CHEBI:37565"/>
        <dbReference type="ChEBI" id="CHEBI:43474"/>
        <dbReference type="ChEBI" id="CHEBI:58189"/>
    </reaction>
</comment>
<evidence type="ECO:0000256" key="27">
    <source>
        <dbReference type="ARBA" id="ARBA00047370"/>
    </source>
</evidence>
<dbReference type="InterPro" id="IPR025786">
    <property type="entry name" value="Mononega_L_MeTrfase"/>
</dbReference>
<comment type="catalytic activity">
    <reaction evidence="27">
        <text>a 5'-end (5'-triphosphoguanosine)-adenylyl-adenylyl-cytidylyl-adenosine in mRNA + 2 S-adenosyl-L-methionine = a 5'-end (N(7)-methyl 5'-triphosphoguanosine)-(2'-O-methyladenylyl)-adenylyl-cytidylyl-adenosine in mRNA + 2 S-adenosyl-L-homocysteine + H(+)</text>
        <dbReference type="Rhea" id="RHEA:65376"/>
        <dbReference type="Rhea" id="RHEA-COMP:16797"/>
        <dbReference type="Rhea" id="RHEA-COMP:16798"/>
        <dbReference type="ChEBI" id="CHEBI:15378"/>
        <dbReference type="ChEBI" id="CHEBI:57856"/>
        <dbReference type="ChEBI" id="CHEBI:59789"/>
        <dbReference type="ChEBI" id="CHEBI:156483"/>
        <dbReference type="ChEBI" id="CHEBI:156484"/>
        <dbReference type="EC" id="2.1.1.375"/>
    </reaction>
</comment>
<keyword evidence="16" id="KW-0946">Virion</keyword>
<evidence type="ECO:0000256" key="7">
    <source>
        <dbReference type="ARBA" id="ARBA00022484"/>
    </source>
</evidence>
<evidence type="ECO:0000256" key="21">
    <source>
        <dbReference type="ARBA" id="ARBA00024499"/>
    </source>
</evidence>
<dbReference type="InterPro" id="IPR026890">
    <property type="entry name" value="Mononeg_mRNAcap"/>
</dbReference>
<evidence type="ECO:0000256" key="18">
    <source>
        <dbReference type="ARBA" id="ARBA00023042"/>
    </source>
</evidence>
<keyword evidence="12" id="KW-0548">Nucleotidyltransferase</keyword>
<keyword evidence="7" id="KW-0696">RNA-directed RNA polymerase</keyword>
<dbReference type="EC" id="2.7.7.88" evidence="5"/>
<evidence type="ECO:0000256" key="12">
    <source>
        <dbReference type="ARBA" id="ARBA00022695"/>
    </source>
</evidence>
<organism evidence="32">
    <name type="scientific">Mumps orthorubulavirus</name>
    <name type="common">MuV</name>
    <dbReference type="NCBI Taxonomy" id="2560602"/>
    <lineage>
        <taxon>Viruses</taxon>
        <taxon>Riboviria</taxon>
        <taxon>Orthornavirae</taxon>
        <taxon>Negarnaviricota</taxon>
        <taxon>Haploviricotina</taxon>
        <taxon>Monjiviricetes</taxon>
        <taxon>Mononegavirales</taxon>
        <taxon>Paramyxoviridae</taxon>
        <taxon>Rubulavirinae</taxon>
        <taxon>Orthorubulavirus</taxon>
        <taxon>Orthorubulavirus parotitidis</taxon>
    </lineage>
</organism>
<dbReference type="InterPro" id="IPR016269">
    <property type="entry name" value="RNA-dir_pol_paramyxovirus"/>
</dbReference>
<evidence type="ECO:0000256" key="11">
    <source>
        <dbReference type="ARBA" id="ARBA00022691"/>
    </source>
</evidence>
<comment type="catalytic activity">
    <reaction evidence="21">
        <text>a 5'-end (5'-triphosphoguanosine)-(2'-O-methyladenylyl)-adenylyl-cytidylyl-adenosine in mRNA + S-adenosyl-L-methionine = a 5'-end (N(7)-methyl 5'-triphosphoguanosine)-(2'-O-methyladenylyl)-adenylyl-cytidylyl-adenosine in mRNA + S-adenosyl-L-homocysteine</text>
        <dbReference type="Rhea" id="RHEA:65440"/>
        <dbReference type="Rhea" id="RHEA-COMP:16798"/>
        <dbReference type="Rhea" id="RHEA-COMP:16801"/>
        <dbReference type="ChEBI" id="CHEBI:57856"/>
        <dbReference type="ChEBI" id="CHEBI:59789"/>
        <dbReference type="ChEBI" id="CHEBI:156482"/>
        <dbReference type="ChEBI" id="CHEBI:156483"/>
    </reaction>
</comment>
<feature type="domain" description="RdRp catalytic" evidence="30">
    <location>
        <begin position="678"/>
        <end position="862"/>
    </location>
</feature>
<evidence type="ECO:0000256" key="3">
    <source>
        <dbReference type="ARBA" id="ARBA00007934"/>
    </source>
</evidence>
<dbReference type="GO" id="GO:0005524">
    <property type="term" value="F:ATP binding"/>
    <property type="evidence" value="ECO:0007669"/>
    <property type="project" value="UniProtKB-KW"/>
</dbReference>
<evidence type="ECO:0000256" key="19">
    <source>
        <dbReference type="ARBA" id="ARBA00023268"/>
    </source>
</evidence>
<feature type="compositionally biased region" description="Basic residues" evidence="29">
    <location>
        <begin position="650"/>
        <end position="665"/>
    </location>
</feature>
<dbReference type="Pfam" id="PF00946">
    <property type="entry name" value="Mononeg_RNA_pol"/>
    <property type="match status" value="1"/>
</dbReference>
<evidence type="ECO:0000256" key="28">
    <source>
        <dbReference type="ARBA" id="ARBA00048548"/>
    </source>
</evidence>
<keyword evidence="14" id="KW-0378">Hydrolase</keyword>
<dbReference type="GO" id="GO:0004482">
    <property type="term" value="F:mRNA 5'-cap (guanine-N7-)-methyltransferase activity"/>
    <property type="evidence" value="ECO:0007669"/>
    <property type="project" value="InterPro"/>
</dbReference>
<keyword evidence="8" id="KW-0489">Methyltransferase</keyword>
<comment type="function">
    <text evidence="1">RNA-directed RNA polymerase that catalyzes the replication of viral genomic RNA. The template is composed of the viral RNA tightly encapsidated by the nucleoprotein (N). The replicase mode is dependent on intracellular N protein concentration. In this mode, the polymerase replicates the whole viral genome without recognizing transcriptional signals, and the replicated genome is not caped or polyadenylated.</text>
</comment>
<protein>
    <recommendedName>
        <fullName evidence="6">RNA-directed RNA polymerase L</fullName>
        <ecNumber evidence="22">2.1.1.375</ecNumber>
        <ecNumber evidence="4">2.7.7.48</ecNumber>
        <ecNumber evidence="5">2.7.7.88</ecNumber>
    </recommendedName>
    <alternativeName>
        <fullName evidence="23">Large structural protein</fullName>
    </alternativeName>
    <alternativeName>
        <fullName evidence="25">Replicase</fullName>
    </alternativeName>
    <alternativeName>
        <fullName evidence="24">Transcriptase</fullName>
    </alternativeName>
</protein>
<name>A0A292GM06_MUMPV</name>
<dbReference type="Pfam" id="PF14318">
    <property type="entry name" value="Mononeg_mRNAcap"/>
    <property type="match status" value="1"/>
</dbReference>
<sequence length="2277" mass="258360">MGVSQFLSIIKKKQARMAGLNEILLPEVHLNSPIVRYKLFYYILHGQLPNDLEPDDLGPLANQNWKAIRAEESQVHARLKQIRVELIARIPSLRWTRSQREIAILIWPRILPILQAYDLRQSMQLPTVWEKLTQSTVNLISDGLERVVLHISNQLTGKPNLFTRSRAGQDAKDYSIPSTRELSQIWFNNEWSGSVKTWLMIKYRMRQLITNQKTGELTDLVTIVDTRSTLCIIAPELVALYSNEHKALTYLTFEMVLMVTDMLEGRLNVSSLCTASHYLSPLKKRIEILLTLVDDLALLMGDKVYGVVSSLESFVYAQLQYGDPVVDIKGTFYGFICNEILDLLTEDNIFTEEEANKVLLDLTSQFDNLSPDLTAELLCIMRLWGHPTLTASQAASKVRESMCAPKVLDFQTIMKTLAFFHAILINGYRRSHNGIWPPTTLHGNAPKSLIEMRHDNSELKYEYVLKNWKSISMLRIHKCFDASPDEDLSIFMKDKAISCPKQDWMGVFRRSLIKQRYRDANRPLPQPFNRRLLLNFLEDDRFDPIKELEYVTSGEYLRDPEFCASYSLKEKEIKATGRIFAKMTKRMRSCQVIAESLLANHAGKLMRENGVVLDQLKLTKSLLTMNQIGIISEHSRRSTADNMTLAHSGSNKHRINNSQFKKNKGSKHEMPDDGFEIAACFLTTDLTKYCLNWRYQVIIPFARTLNSMYGIPHLFEWIHLRLMRSTLYVGDPFNPPSDSTQLDLDTALNDDIFIVSPRGGIEGLCQKLWTMISISTIILSATEANTRVMSMVQGDNQAIAITTRVVRSLSHSEKKEQAYKASKLFFERLRANNHGIGHHLKEQETILSSDFFIYSKRVFYKGRILTQALKNVSKMCLTADILGDCSQASCSNLATTVMRLTENGVEKDLCYFLNAFMTIRQLCYDLVFPQTKSLSQDITNAYLNHPILISRLCLLPSQLGGLNFLSCSRLFNRNIGDPLVSAIADVKRLIKAGCLDIWVLYNILGRRPGKGKWSTLAADPYTLNIDYLVPSTTFLKKHAQYTLMERSVNPMLRGVFSENAAEEEEELAQYLLDREVVMPRVAHVILAQSSCGRRKQIQGYLDSTRTIIRYSLEVRPLSAKKLNTVIEYNLLYLSYNLEIIEKPNIVQPFLNAINVDTCSIDIARSLRKLSWATLLNGRPIEGLETPDPIELVHGCLIIGSDECEHCSSGDDKFTWFFLPKGIRLDNDPASNPPIRVPYIGSKTDERRVASMAYIKGASVSLKSALRLAGVYIWAFGDTEESWQDAYELASTRVNLTLEQLQSLTPLPTSANLVHRLDDGTTQLKFTPASSYAFSSFVHISNDCQVLEIDDQVTDSNLIYQQVMITGLALIETWNNPPINFSVYETTLHLHTGSSCCIRPVESCVVNPPFLPVPFINIPQMNKFVYDPEPLSLLEMEKIEDIAYQTRIGGLDQIPLLEKIPLLAHLTAKQMVNSITGLDEATSIVNDAVVQADYTSNWISECCYTYIDSVFVYSGWALLLELSYQMYYLRIQGIQGILDYVYMTLRRIPGMAITGISSTISHPRILRRCINLDVIAPINSPHIASLDYTKLSIDAVMWGTKQVLTNISQGIDYEIVVPSESQLTLSDRVLNLVARKLSLLAIIWANYNYPPKVKGMSPEDKCQALTTHLLQTVEYVEHIQIEKTNIRRMIIEPKLTAYPSNLFYLSRKLLNAIRDSEEGQFLIASYYNSFGYLEPILMESKIFNLSSSESASLTEFDFILNLELSEASLEKYSLPSLLMTAENMDNPFPQPPLHHVLRPLGLSSTSWYKTISVLNYISHMKISDGAHLYLAEGSGASMSLIETFLPGEIIWYNSLFNSGENPPQRNFAPLPTQFIESVPYRLIQAGIAAGSGVVQSFYPLWNGNSDITDLSTKTSVEYIIHKVGADTCALVHVDLEGVPGSMNSMLERAQVHALLITVTVLKPGGLLILKASWEPFNRFSFLLTILWQFFSTIRILRSSYSDPNNHEVYIIATLAVDPTTSSFTTALNRARTLNEQGFSLIPPELVSEYWRRRVEQGQIIQDCIDKIISECVRDQYLADNNIILQAGGTPSTRKWLDLPDYPSFNELQSEMARLITIHLKEVIEILKGQSSDHDTLLFTSYNVGPLGKINTILRLIVERILMYTVRNWCVLPTQTRLTLRQSIELGEFRLRDVITPMEILKLSPNRKYLKSALNQSTFNHLMGETSDILLNRSYQKRIWKAIGCVIYCFGLLTPDVEDSERIDIDNDIPDYDIHGDII</sequence>
<dbReference type="PROSITE" id="PS51590">
    <property type="entry name" value="SAM_MT_MNV_L"/>
    <property type="match status" value="1"/>
</dbReference>
<dbReference type="EMBL" id="LC325483">
    <property type="protein sequence ID" value="BBA66874.1"/>
    <property type="molecule type" value="Viral_cRNA"/>
</dbReference>
<dbReference type="InterPro" id="IPR014023">
    <property type="entry name" value="Mononeg_RNA_pol_cat"/>
</dbReference>
<evidence type="ECO:0000256" key="10">
    <source>
        <dbReference type="ARBA" id="ARBA00022679"/>
    </source>
</evidence>
<evidence type="ECO:0000313" key="32">
    <source>
        <dbReference type="EMBL" id="BBA66874.1"/>
    </source>
</evidence>
<evidence type="ECO:0000256" key="29">
    <source>
        <dbReference type="SAM" id="MobiDB-lite"/>
    </source>
</evidence>
<evidence type="ECO:0000256" key="14">
    <source>
        <dbReference type="ARBA" id="ARBA00022801"/>
    </source>
</evidence>
<evidence type="ECO:0000256" key="6">
    <source>
        <dbReference type="ARBA" id="ARBA00018602"/>
    </source>
</evidence>
<evidence type="ECO:0000256" key="22">
    <source>
        <dbReference type="ARBA" id="ARBA00026099"/>
    </source>
</evidence>
<comment type="similarity">
    <text evidence="3">Belongs to the paramyxovirus L protein family.</text>
</comment>
<feature type="domain" description="Mononegavirus-type SAM-dependent 2'-O-MTase" evidence="31">
    <location>
        <begin position="1797"/>
        <end position="2010"/>
    </location>
</feature>
<accession>A0A292GM06</accession>
<comment type="catalytic activity">
    <reaction evidence="26">
        <text>a 5'-end (5'-triphosphoguanosine)-adenylyl-adenylyl-cytidylyl-adenosine in mRNA + S-adenosyl-L-methionine = a 5'-end (5'-triphosphoguanosine)-(2'-O-methyladenylyl)-adenylyl-cytidylyl-adenosine in mRNA + S-adenosyl-L-homocysteine + H(+)</text>
        <dbReference type="Rhea" id="RHEA:65380"/>
        <dbReference type="Rhea" id="RHEA-COMP:16797"/>
        <dbReference type="Rhea" id="RHEA-COMP:16801"/>
        <dbReference type="ChEBI" id="CHEBI:15378"/>
        <dbReference type="ChEBI" id="CHEBI:57856"/>
        <dbReference type="ChEBI" id="CHEBI:59789"/>
        <dbReference type="ChEBI" id="CHEBI:156482"/>
        <dbReference type="ChEBI" id="CHEBI:156484"/>
    </reaction>
</comment>
<evidence type="ECO:0000256" key="16">
    <source>
        <dbReference type="ARBA" id="ARBA00022844"/>
    </source>
</evidence>
<proteinExistence type="inferred from homology"/>
<keyword evidence="11" id="KW-0949">S-adenosyl-L-methionine</keyword>
<keyword evidence="19" id="KW-0511">Multifunctional enzyme</keyword>
<keyword evidence="15" id="KW-0067">ATP-binding</keyword>
<evidence type="ECO:0000256" key="20">
    <source>
        <dbReference type="ARBA" id="ARBA00024494"/>
    </source>
</evidence>
<evidence type="ECO:0000256" key="9">
    <source>
        <dbReference type="ARBA" id="ARBA00022664"/>
    </source>
</evidence>
<evidence type="ECO:0000256" key="26">
    <source>
        <dbReference type="ARBA" id="ARBA00047332"/>
    </source>
</evidence>
<evidence type="ECO:0000256" key="1">
    <source>
        <dbReference type="ARBA" id="ARBA00003132"/>
    </source>
</evidence>
<evidence type="ECO:0000256" key="15">
    <source>
        <dbReference type="ARBA" id="ARBA00022840"/>
    </source>
</evidence>
<dbReference type="GO" id="GO:0016787">
    <property type="term" value="F:hydrolase activity"/>
    <property type="evidence" value="ECO:0007669"/>
    <property type="project" value="UniProtKB-KW"/>
</dbReference>
<keyword evidence="13" id="KW-0547">Nucleotide-binding</keyword>
<keyword evidence="9" id="KW-0507">mRNA processing</keyword>
<feature type="region of interest" description="Disordered" evidence="29">
    <location>
        <begin position="646"/>
        <end position="667"/>
    </location>
</feature>
<dbReference type="EC" id="2.7.7.48" evidence="4"/>
<evidence type="ECO:0000259" key="31">
    <source>
        <dbReference type="PROSITE" id="PS51590"/>
    </source>
</evidence>
<dbReference type="PROSITE" id="PS50526">
    <property type="entry name" value="RDRP_SSRNA_NEG_NONSEG"/>
    <property type="match status" value="1"/>
</dbReference>
<dbReference type="PIRSF" id="PIRSF000830">
    <property type="entry name" value="RNA_pol_ParamyxoV"/>
    <property type="match status" value="1"/>
</dbReference>
<evidence type="ECO:0000259" key="30">
    <source>
        <dbReference type="PROSITE" id="PS50526"/>
    </source>
</evidence>
<dbReference type="NCBIfam" id="TIGR04198">
    <property type="entry name" value="paramyx_RNAcap"/>
    <property type="match status" value="1"/>
</dbReference>
<evidence type="ECO:0000256" key="8">
    <source>
        <dbReference type="ARBA" id="ARBA00022603"/>
    </source>
</evidence>
<reference evidence="32" key="1">
    <citation type="submission" date="2017-09" db="EMBL/GenBank/DDBJ databases">
        <title>Detection of Mumps rubulavirus Tokyo, Japan.</title>
        <authorList>
            <person name="Hasegawa M."/>
            <person name="Okazaki T."/>
            <person name="Sakamoto T."/>
            <person name="Murata R."/>
            <person name="Nagashima M."/>
            <person name="Shinakai T."/>
            <person name="Sadamasu K."/>
        </authorList>
    </citation>
    <scope>NUCLEOTIDE SEQUENCE</scope>
    <source>
        <strain evidence="32">31170170</strain>
    </source>
</reference>
<dbReference type="GO" id="GO:0003968">
    <property type="term" value="F:RNA-directed RNA polymerase activity"/>
    <property type="evidence" value="ECO:0007669"/>
    <property type="project" value="UniProtKB-KW"/>
</dbReference>
<evidence type="ECO:0000256" key="23">
    <source>
        <dbReference type="ARBA" id="ARBA00030285"/>
    </source>
</evidence>
<keyword evidence="10" id="KW-0808">Transferase</keyword>
<comment type="subcellular location">
    <subcellularLocation>
        <location evidence="2">Virion</location>
    </subcellularLocation>
</comment>
<dbReference type="Gene3D" id="3.40.50.12760">
    <property type="match status" value="1"/>
</dbReference>
<evidence type="ECO:0000256" key="24">
    <source>
        <dbReference type="ARBA" id="ARBA00030436"/>
    </source>
</evidence>
<comment type="catalytic activity">
    <reaction evidence="20">
        <text>a 5'-end triphospho-adenylyl-adenylyl-cytidylyl-adenosine in mRNA + GDP + H(+) = a 5'-end (5'-triphosphoguanosine)-adenylyl-adenylyl-cytidylyl-adenosine in mRNA + diphosphate</text>
        <dbReference type="Rhea" id="RHEA:65436"/>
        <dbReference type="Rhea" id="RHEA-COMP:16797"/>
        <dbReference type="Rhea" id="RHEA-COMP:16799"/>
        <dbReference type="ChEBI" id="CHEBI:15378"/>
        <dbReference type="ChEBI" id="CHEBI:33019"/>
        <dbReference type="ChEBI" id="CHEBI:58189"/>
        <dbReference type="ChEBI" id="CHEBI:156484"/>
        <dbReference type="ChEBI" id="CHEBI:156503"/>
        <dbReference type="EC" id="2.7.7.88"/>
    </reaction>
</comment>
<evidence type="ECO:0000256" key="25">
    <source>
        <dbReference type="ARBA" id="ARBA00031012"/>
    </source>
</evidence>
<gene>
    <name evidence="32" type="primary">L</name>
</gene>
<dbReference type="EC" id="2.1.1.375" evidence="22"/>
<dbReference type="GO" id="GO:0044423">
    <property type="term" value="C:virion component"/>
    <property type="evidence" value="ECO:0007669"/>
    <property type="project" value="UniProtKB-KW"/>
</dbReference>